<gene>
    <name evidence="1" type="ORF">GCM10023149_30890</name>
</gene>
<reference evidence="2" key="1">
    <citation type="journal article" date="2019" name="Int. J. Syst. Evol. Microbiol.">
        <title>The Global Catalogue of Microorganisms (GCM) 10K type strain sequencing project: providing services to taxonomists for standard genome sequencing and annotation.</title>
        <authorList>
            <consortium name="The Broad Institute Genomics Platform"/>
            <consortium name="The Broad Institute Genome Sequencing Center for Infectious Disease"/>
            <person name="Wu L."/>
            <person name="Ma J."/>
        </authorList>
    </citation>
    <scope>NUCLEOTIDE SEQUENCE [LARGE SCALE GENOMIC DNA]</scope>
    <source>
        <strain evidence="2">JCM 17705</strain>
    </source>
</reference>
<sequence length="184" mass="19818">MGEYSNVVLNGLTHDDGAENPGGVAELAYILLYNDLLAIQEPVPSTTPESILTITTAHTMKTGKSPIQAFTVMEKSDYESALEGEIYSKMFNPNLTIFLPQPSDNNAAAFSVIKNARMLVLFKRSSAGANFYQIGSKFLMAKVKEGSVKFGKGPTGEPGVTFVVESHSVQPFFKYTAVLPVTGA</sequence>
<dbReference type="EMBL" id="BAABFT010000008">
    <property type="protein sequence ID" value="GAA4327479.1"/>
    <property type="molecule type" value="Genomic_DNA"/>
</dbReference>
<comment type="caution">
    <text evidence="1">The sequence shown here is derived from an EMBL/GenBank/DDBJ whole genome shotgun (WGS) entry which is preliminary data.</text>
</comment>
<accession>A0ABP8GN82</accession>
<evidence type="ECO:0000313" key="1">
    <source>
        <dbReference type="EMBL" id="GAA4327479.1"/>
    </source>
</evidence>
<proteinExistence type="predicted"/>
<dbReference type="RefSeq" id="WP_345212025.1">
    <property type="nucleotide sequence ID" value="NZ_BAABFT010000008.1"/>
</dbReference>
<dbReference type="Proteomes" id="UP001500582">
    <property type="component" value="Unassembled WGS sequence"/>
</dbReference>
<organism evidence="1 2">
    <name type="scientific">Mucilaginibacter gynuensis</name>
    <dbReference type="NCBI Taxonomy" id="1302236"/>
    <lineage>
        <taxon>Bacteria</taxon>
        <taxon>Pseudomonadati</taxon>
        <taxon>Bacteroidota</taxon>
        <taxon>Sphingobacteriia</taxon>
        <taxon>Sphingobacteriales</taxon>
        <taxon>Sphingobacteriaceae</taxon>
        <taxon>Mucilaginibacter</taxon>
    </lineage>
</organism>
<evidence type="ECO:0000313" key="2">
    <source>
        <dbReference type="Proteomes" id="UP001500582"/>
    </source>
</evidence>
<protein>
    <submittedName>
        <fullName evidence="1">Uncharacterized protein</fullName>
    </submittedName>
</protein>
<name>A0ABP8GN82_9SPHI</name>
<keyword evidence="2" id="KW-1185">Reference proteome</keyword>